<evidence type="ECO:0000256" key="5">
    <source>
        <dbReference type="ARBA" id="ARBA00022898"/>
    </source>
</evidence>
<dbReference type="GO" id="GO:0016212">
    <property type="term" value="F:kynurenine-oxoglutarate transaminase activity"/>
    <property type="evidence" value="ECO:0007669"/>
    <property type="project" value="TreeGrafter"/>
</dbReference>
<dbReference type="OrthoDB" id="7042322at2759"/>
<feature type="region of interest" description="Disordered" evidence="6">
    <location>
        <begin position="1"/>
        <end position="20"/>
    </location>
</feature>
<keyword evidence="4" id="KW-0808">Transferase</keyword>
<dbReference type="Proteomes" id="UP000693970">
    <property type="component" value="Unassembled WGS sequence"/>
</dbReference>
<sequence>MTSSSSRMNETNEASTATVKESTIRMMTRLAQEHNAVNLSQGFPNEAPPMLLKLALAHAVLSGRPLDHCEQSSCITTEEESLIKSLTDLLETTTAASTTDDTGFTSLLTSTPSDVLNQYSPPMGRPDLRSSISEYYQRFYDYHVSPDDITVTLGATEAFASALRTVGRPGDKCVVLQPFHELYPSQCKIFYLEPVFVTLREEWNCWKYNPQELEDAMRHARILILNSPHNPTGKVFSREELQHIVQLCTRYDVFLITDEIYEHMCFDQHQHYLIPKEFPEMKSRTLVCNSIGKSASATGWRLGWCLHPSHLSDTYRGIHDQLAVMSPHPMQYATLSYLKLPTTYFDGLAAKYQQRIHTLSDALLVAGFQVIVPQGAYYLFVGYRNVPALAGMTSMEAAMYMLKTIGVACVPGDNFFGKLSGETKNKYLRFAACRSNEDLAEAIKRIAKLSVHK</sequence>
<reference evidence="8" key="2">
    <citation type="submission" date="2021-04" db="EMBL/GenBank/DDBJ databases">
        <authorList>
            <person name="Podell S."/>
        </authorList>
    </citation>
    <scope>NUCLEOTIDE SEQUENCE</scope>
    <source>
        <strain evidence="8">Hildebrandi</strain>
    </source>
</reference>
<comment type="caution">
    <text evidence="8">The sequence shown here is derived from an EMBL/GenBank/DDBJ whole genome shotgun (WGS) entry which is preliminary data.</text>
</comment>
<keyword evidence="9" id="KW-1185">Reference proteome</keyword>
<evidence type="ECO:0000256" key="4">
    <source>
        <dbReference type="ARBA" id="ARBA00022679"/>
    </source>
</evidence>
<reference evidence="8" key="1">
    <citation type="journal article" date="2021" name="Sci. Rep.">
        <title>Diploid genomic architecture of Nitzschia inconspicua, an elite biomass production diatom.</title>
        <authorList>
            <person name="Oliver A."/>
            <person name="Podell S."/>
            <person name="Pinowska A."/>
            <person name="Traller J.C."/>
            <person name="Smith S.R."/>
            <person name="McClure R."/>
            <person name="Beliaev A."/>
            <person name="Bohutskyi P."/>
            <person name="Hill E.A."/>
            <person name="Rabines A."/>
            <person name="Zheng H."/>
            <person name="Allen L.Z."/>
            <person name="Kuo A."/>
            <person name="Grigoriev I.V."/>
            <person name="Allen A.E."/>
            <person name="Hazlebeck D."/>
            <person name="Allen E.E."/>
        </authorList>
    </citation>
    <scope>NUCLEOTIDE SEQUENCE</scope>
    <source>
        <strain evidence="8">Hildebrandi</strain>
    </source>
</reference>
<evidence type="ECO:0000313" key="8">
    <source>
        <dbReference type="EMBL" id="KAG7356004.1"/>
    </source>
</evidence>
<dbReference type="CDD" id="cd00609">
    <property type="entry name" value="AAT_like"/>
    <property type="match status" value="1"/>
</dbReference>
<evidence type="ECO:0000313" key="9">
    <source>
        <dbReference type="Proteomes" id="UP000693970"/>
    </source>
</evidence>
<dbReference type="PANTHER" id="PTHR43807:SF20">
    <property type="entry name" value="FI04487P"/>
    <property type="match status" value="1"/>
</dbReference>
<evidence type="ECO:0000259" key="7">
    <source>
        <dbReference type="Pfam" id="PF00155"/>
    </source>
</evidence>
<dbReference type="GO" id="GO:0030170">
    <property type="term" value="F:pyridoxal phosphate binding"/>
    <property type="evidence" value="ECO:0007669"/>
    <property type="project" value="InterPro"/>
</dbReference>
<proteinExistence type="inferred from homology"/>
<dbReference type="Pfam" id="PF00155">
    <property type="entry name" value="Aminotran_1_2"/>
    <property type="match status" value="1"/>
</dbReference>
<dbReference type="InterPro" id="IPR004839">
    <property type="entry name" value="Aminotransferase_I/II_large"/>
</dbReference>
<protein>
    <submittedName>
        <fullName evidence="8">Aminotransferase</fullName>
    </submittedName>
</protein>
<dbReference type="GO" id="GO:0005737">
    <property type="term" value="C:cytoplasm"/>
    <property type="evidence" value="ECO:0007669"/>
    <property type="project" value="TreeGrafter"/>
</dbReference>
<dbReference type="PANTHER" id="PTHR43807">
    <property type="entry name" value="FI04487P"/>
    <property type="match status" value="1"/>
</dbReference>
<evidence type="ECO:0000256" key="3">
    <source>
        <dbReference type="ARBA" id="ARBA00022576"/>
    </source>
</evidence>
<gene>
    <name evidence="8" type="ORF">IV203_000690</name>
</gene>
<dbReference type="PROSITE" id="PS00105">
    <property type="entry name" value="AA_TRANSFER_CLASS_1"/>
    <property type="match status" value="1"/>
</dbReference>
<dbReference type="AlphaFoldDB" id="A0A9K3L662"/>
<organism evidence="8 9">
    <name type="scientific">Nitzschia inconspicua</name>
    <dbReference type="NCBI Taxonomy" id="303405"/>
    <lineage>
        <taxon>Eukaryota</taxon>
        <taxon>Sar</taxon>
        <taxon>Stramenopiles</taxon>
        <taxon>Ochrophyta</taxon>
        <taxon>Bacillariophyta</taxon>
        <taxon>Bacillariophyceae</taxon>
        <taxon>Bacillariophycidae</taxon>
        <taxon>Bacillariales</taxon>
        <taxon>Bacillariaceae</taxon>
        <taxon>Nitzschia</taxon>
    </lineage>
</organism>
<evidence type="ECO:0000256" key="1">
    <source>
        <dbReference type="ARBA" id="ARBA00001933"/>
    </source>
</evidence>
<evidence type="ECO:0000256" key="6">
    <source>
        <dbReference type="SAM" id="MobiDB-lite"/>
    </source>
</evidence>
<dbReference type="InterPro" id="IPR051326">
    <property type="entry name" value="Kynurenine-oxoglutarate_AT"/>
</dbReference>
<accession>A0A9K3L662</accession>
<comment type="cofactor">
    <cofactor evidence="1">
        <name>pyridoxal 5'-phosphate</name>
        <dbReference type="ChEBI" id="CHEBI:597326"/>
    </cofactor>
</comment>
<keyword evidence="5" id="KW-0663">Pyridoxal phosphate</keyword>
<comment type="similarity">
    <text evidence="2">Belongs to the class-I pyridoxal-phosphate-dependent aminotransferase family.</text>
</comment>
<name>A0A9K3L662_9STRA</name>
<keyword evidence="3 8" id="KW-0032">Aminotransferase</keyword>
<dbReference type="EMBL" id="JAGRRH010000015">
    <property type="protein sequence ID" value="KAG7356004.1"/>
    <property type="molecule type" value="Genomic_DNA"/>
</dbReference>
<feature type="domain" description="Aminotransferase class I/classII large" evidence="7">
    <location>
        <begin position="116"/>
        <end position="446"/>
    </location>
</feature>
<evidence type="ECO:0000256" key="2">
    <source>
        <dbReference type="ARBA" id="ARBA00007441"/>
    </source>
</evidence>
<dbReference type="InterPro" id="IPR004838">
    <property type="entry name" value="NHTrfase_class1_PyrdxlP-BS"/>
</dbReference>